<evidence type="ECO:0000256" key="4">
    <source>
        <dbReference type="ARBA" id="ARBA00023180"/>
    </source>
</evidence>
<dbReference type="InterPro" id="IPR028994">
    <property type="entry name" value="Integrin_alpha_N"/>
</dbReference>
<dbReference type="SMART" id="SM00191">
    <property type="entry name" value="Int_alpha"/>
    <property type="match status" value="4"/>
</dbReference>
<dbReference type="PANTHER" id="PTHR23221">
    <property type="entry name" value="GLYCOSYLPHOSPHATIDYLINOSITOL PHOSPHOLIPASE D"/>
    <property type="match status" value="1"/>
</dbReference>
<organism evidence="5 6">
    <name type="scientific">Streptomyces katsurahamanus</name>
    <dbReference type="NCBI Taxonomy" id="2577098"/>
    <lineage>
        <taxon>Bacteria</taxon>
        <taxon>Bacillati</taxon>
        <taxon>Actinomycetota</taxon>
        <taxon>Actinomycetes</taxon>
        <taxon>Kitasatosporales</taxon>
        <taxon>Streptomycetaceae</taxon>
        <taxon>Streptomyces</taxon>
    </lineage>
</organism>
<protein>
    <recommendedName>
        <fullName evidence="7">VCBS repeat-containing protein</fullName>
    </recommendedName>
</protein>
<evidence type="ECO:0008006" key="7">
    <source>
        <dbReference type="Google" id="ProtNLM"/>
    </source>
</evidence>
<evidence type="ECO:0000256" key="3">
    <source>
        <dbReference type="ARBA" id="ARBA00022801"/>
    </source>
</evidence>
<sequence>MNAPTPTPAPTRTPTPIPIPTPARGLRPAAVVAIAVAVAGALTAPLAFAAPGETVPTRAVAQQSDHRTSLSDDFNGDGYRDVVTSTRRATVSGKREAGHVTVLYGAKSKFLGTKRQFLHQDIAGVPDTAEEVDHFGEATTTEDLDRDGYADLIVGTPREEPAGTENTADHGSLSIFWGGKKGLSPKASVISGQSRSALLGAHLAAGDFNGDKIADLVTVDGGNLRTYFGPFTRDGSPAGTAVDTDHSPDDTRDLAVGDYNGDGVDDVVAAQSLPDAWYDRTLRVWQGARDKGLVAGGALKKVPDADTVDLGDVNGDGFDDIVYGRQGGDDSDVVTPKAKGGLFVYVPGSKKGPATSKAKVYNQDSAGVPGKAVWGDGFGEHIAVGDVDGDSFADIAVGAPGEDYDGRKDAGAVVVLRGYKGGISTSGGKVFTPEVREVPGVAQSKDAFGAPGHLVDFNDDGRADLVTSATEKDKGKGAVWAFKGSASGITPNGSMYVTPEVLGIPEAAKGYFGLRFNN</sequence>
<name>A0ABW9NPR8_9ACTN</name>
<keyword evidence="4" id="KW-0325">Glycoprotein</keyword>
<dbReference type="Proteomes" id="UP000460558">
    <property type="component" value="Unassembled WGS sequence"/>
</dbReference>
<evidence type="ECO:0000256" key="1">
    <source>
        <dbReference type="ARBA" id="ARBA00022729"/>
    </source>
</evidence>
<keyword evidence="3" id="KW-0378">Hydrolase</keyword>
<dbReference type="RefSeq" id="WP_153481664.1">
    <property type="nucleotide sequence ID" value="NZ_VDEQ01000064.1"/>
</dbReference>
<dbReference type="InterPro" id="IPR013519">
    <property type="entry name" value="Int_alpha_beta-p"/>
</dbReference>
<keyword evidence="1" id="KW-0732">Signal</keyword>
<comment type="caution">
    <text evidence="5">The sequence shown here is derived from an EMBL/GenBank/DDBJ whole genome shotgun (WGS) entry which is preliminary data.</text>
</comment>
<dbReference type="PANTHER" id="PTHR23221:SF7">
    <property type="entry name" value="PHOSPHATIDYLINOSITOL-GLYCAN-SPECIFIC PHOSPHOLIPASE D"/>
    <property type="match status" value="1"/>
</dbReference>
<evidence type="ECO:0000313" key="5">
    <source>
        <dbReference type="EMBL" id="MQS35297.1"/>
    </source>
</evidence>
<gene>
    <name evidence="5" type="ORF">FFZ77_06630</name>
</gene>
<reference evidence="5 6" key="1">
    <citation type="submission" date="2019-06" db="EMBL/GenBank/DDBJ databases">
        <title>Comparative genomics and metabolomics analyses of clavulanic acid producing Streptomyces species provides insight into specialized metabolism and evolution of beta-lactam biosynthetic gene clusters.</title>
        <authorList>
            <person name="Moore M.A."/>
            <person name="Cruz-Morales P."/>
            <person name="Barona Gomez F."/>
            <person name="Kapil T."/>
        </authorList>
    </citation>
    <scope>NUCLEOTIDE SEQUENCE [LARGE SCALE GENOMIC DNA]</scope>
    <source>
        <strain evidence="5 6">T-272</strain>
    </source>
</reference>
<dbReference type="InterPro" id="IPR013517">
    <property type="entry name" value="FG-GAP"/>
</dbReference>
<dbReference type="Gene3D" id="2.130.10.130">
    <property type="entry name" value="Integrin alpha, N-terminal"/>
    <property type="match status" value="3"/>
</dbReference>
<dbReference type="SUPFAM" id="SSF69318">
    <property type="entry name" value="Integrin alpha N-terminal domain"/>
    <property type="match status" value="2"/>
</dbReference>
<dbReference type="Pfam" id="PF01839">
    <property type="entry name" value="FG-GAP"/>
    <property type="match status" value="2"/>
</dbReference>
<keyword evidence="6" id="KW-1185">Reference proteome</keyword>
<dbReference type="PROSITE" id="PS51470">
    <property type="entry name" value="FG_GAP"/>
    <property type="match status" value="1"/>
</dbReference>
<evidence type="ECO:0000313" key="6">
    <source>
        <dbReference type="Proteomes" id="UP000460558"/>
    </source>
</evidence>
<keyword evidence="2" id="KW-0677">Repeat</keyword>
<dbReference type="Pfam" id="PF13517">
    <property type="entry name" value="FG-GAP_3"/>
    <property type="match status" value="1"/>
</dbReference>
<proteinExistence type="predicted"/>
<dbReference type="EMBL" id="VDEQ01000064">
    <property type="protein sequence ID" value="MQS35297.1"/>
    <property type="molecule type" value="Genomic_DNA"/>
</dbReference>
<accession>A0ABW9NPR8</accession>
<evidence type="ECO:0000256" key="2">
    <source>
        <dbReference type="ARBA" id="ARBA00022737"/>
    </source>
</evidence>